<feature type="coiled-coil region" evidence="3">
    <location>
        <begin position="99"/>
        <end position="187"/>
    </location>
</feature>
<accession>A0A7J0F6M1</accession>
<evidence type="ECO:0000256" key="2">
    <source>
        <dbReference type="ARBA" id="ARBA00023054"/>
    </source>
</evidence>
<dbReference type="InterPro" id="IPR008587">
    <property type="entry name" value="FPP_plant"/>
</dbReference>
<dbReference type="EMBL" id="BJWL01000009">
    <property type="protein sequence ID" value="GFY93849.1"/>
    <property type="molecule type" value="Genomic_DNA"/>
</dbReference>
<feature type="region of interest" description="Disordered" evidence="4">
    <location>
        <begin position="1"/>
        <end position="64"/>
    </location>
</feature>
<comment type="similarity">
    <text evidence="1">Belongs to the FPP family.</text>
</comment>
<feature type="coiled-coil region" evidence="3">
    <location>
        <begin position="567"/>
        <end position="650"/>
    </location>
</feature>
<keyword evidence="2 3" id="KW-0175">Coiled coil</keyword>
<feature type="compositionally biased region" description="Basic and acidic residues" evidence="4">
    <location>
        <begin position="1"/>
        <end position="18"/>
    </location>
</feature>
<dbReference type="PANTHER" id="PTHR31580:SF49">
    <property type="entry name" value="FILAMENT-LIKE PLANT PROTEIN 3"/>
    <property type="match status" value="1"/>
</dbReference>
<evidence type="ECO:0000313" key="5">
    <source>
        <dbReference type="EMBL" id="GFY93849.1"/>
    </source>
</evidence>
<keyword evidence="6" id="KW-1185">Reference proteome</keyword>
<evidence type="ECO:0000256" key="1">
    <source>
        <dbReference type="ARBA" id="ARBA00005921"/>
    </source>
</evidence>
<evidence type="ECO:0000256" key="3">
    <source>
        <dbReference type="SAM" id="Coils"/>
    </source>
</evidence>
<dbReference type="Proteomes" id="UP000585474">
    <property type="component" value="Unassembled WGS sequence"/>
</dbReference>
<feature type="coiled-coil region" evidence="3">
    <location>
        <begin position="392"/>
        <end position="503"/>
    </location>
</feature>
<reference evidence="5 6" key="1">
    <citation type="submission" date="2019-07" db="EMBL/GenBank/DDBJ databases">
        <title>De Novo Assembly of kiwifruit Actinidia rufa.</title>
        <authorList>
            <person name="Sugita-Konishi S."/>
            <person name="Sato K."/>
            <person name="Mori E."/>
            <person name="Abe Y."/>
            <person name="Kisaki G."/>
            <person name="Hamano K."/>
            <person name="Suezawa K."/>
            <person name="Otani M."/>
            <person name="Fukuda T."/>
            <person name="Manabe T."/>
            <person name="Gomi K."/>
            <person name="Tabuchi M."/>
            <person name="Akimitsu K."/>
            <person name="Kataoka I."/>
        </authorList>
    </citation>
    <scope>NUCLEOTIDE SEQUENCE [LARGE SCALE GENOMIC DNA]</scope>
    <source>
        <strain evidence="6">cv. Fuchu</strain>
    </source>
</reference>
<feature type="region of interest" description="Disordered" evidence="4">
    <location>
        <begin position="792"/>
        <end position="818"/>
    </location>
</feature>
<feature type="compositionally biased region" description="Low complexity" evidence="4">
    <location>
        <begin position="19"/>
        <end position="28"/>
    </location>
</feature>
<comment type="caution">
    <text evidence="5">The sequence shown here is derived from an EMBL/GenBank/DDBJ whole genome shotgun (WGS) entry which is preliminary data.</text>
</comment>
<evidence type="ECO:0000256" key="4">
    <source>
        <dbReference type="SAM" id="MobiDB-lite"/>
    </source>
</evidence>
<dbReference type="PANTHER" id="PTHR31580">
    <property type="entry name" value="FILAMENT-LIKE PLANT PROTEIN 4"/>
    <property type="match status" value="1"/>
</dbReference>
<feature type="compositionally biased region" description="Basic and acidic residues" evidence="4">
    <location>
        <begin position="54"/>
        <end position="64"/>
    </location>
</feature>
<protein>
    <submittedName>
        <fullName evidence="5">Filament-like protein</fullName>
    </submittedName>
</protein>
<dbReference type="Pfam" id="PF05911">
    <property type="entry name" value="FPP"/>
    <property type="match status" value="3"/>
</dbReference>
<gene>
    <name evidence="5" type="ORF">Acr_09g0002950</name>
</gene>
<feature type="compositionally biased region" description="Polar residues" evidence="4">
    <location>
        <begin position="39"/>
        <end position="53"/>
    </location>
</feature>
<name>A0A7J0F6M1_9ERIC</name>
<evidence type="ECO:0000313" key="6">
    <source>
        <dbReference type="Proteomes" id="UP000585474"/>
    </source>
</evidence>
<sequence length="845" mass="94959">MDRRSWLWRRKSSEKSPGETESSGSLSSHSERFFDDQACSDQRTQSPEVTSKSAPRDEELDESVKTLTEKLSAALLNIKAKDDLVKQHAKVAEEAVSGWEKAESEVLALKQQLEAAAQKNTSLEDRVGHLDGALKECVRQLRQAREEQEQKICEALSKKKQEWEFTKSELESHLAELQSQIESTKAESDPDLRPKLDAAERENSALKLELLSRVEELEISIIERDLSTQAAETASKQHLESIKKVAKLEAECRRLKAMARKASAANDHRSVTASSVYVESFTDSQSDNGERLLVIENDSRKISGPEPNECEPSHSDSWASALIAELDQFKNENALGRNLVAPSVEINLMDDFLEMERLAALPETESRSYCLPESGALLDQSHDGETHSKAEFEAMLIRAAELEEKLKKMEMEKSELEMALTECQDQLKKSRDRLMDAEVKLVELQTLFSMENEARSAADAKLQASNAKRELTESQLLVLQGEKLELEMALTECQDQLKKSRDRFMDAEVKLVELQTWFAMENEARIEADAELAASNAKCELAESQLLVLQGEKSELEMALTECQYQLKKSRDRLVDAEGKLVELQTLFAKEKEAGSAADAELEASNAKRELAESQLLVLQGEKSELEMALTECQDQLKKSRDRLVDAEVKLVELQTWFATENEARIAVDAELAASNAKSELAESQLLVLQGEIKTLLSKVGSLEEEVRKEQALSREAATNCRKLEDDILRMKHEVEIPNAEILKEDLKIKQDKELAVASSKLAECQKTIASLGRQLKSLATLEDFLIDSEKSSELPKDGSQFPDDSLESRKPHSGDLYLPKWYSESPRKIVDFAGSLENSRNRRR</sequence>
<dbReference type="OrthoDB" id="128924at2759"/>
<organism evidence="5 6">
    <name type="scientific">Actinidia rufa</name>
    <dbReference type="NCBI Taxonomy" id="165716"/>
    <lineage>
        <taxon>Eukaryota</taxon>
        <taxon>Viridiplantae</taxon>
        <taxon>Streptophyta</taxon>
        <taxon>Embryophyta</taxon>
        <taxon>Tracheophyta</taxon>
        <taxon>Spermatophyta</taxon>
        <taxon>Magnoliopsida</taxon>
        <taxon>eudicotyledons</taxon>
        <taxon>Gunneridae</taxon>
        <taxon>Pentapetalae</taxon>
        <taxon>asterids</taxon>
        <taxon>Ericales</taxon>
        <taxon>Actinidiaceae</taxon>
        <taxon>Actinidia</taxon>
    </lineage>
</organism>
<proteinExistence type="inferred from homology"/>
<dbReference type="AlphaFoldDB" id="A0A7J0F6M1"/>